<dbReference type="RefSeq" id="WP_330133740.1">
    <property type="nucleotide sequence ID" value="NZ_JAUTXY010000005.1"/>
</dbReference>
<keyword evidence="4" id="KW-0143">Chaperone</keyword>
<dbReference type="Proteomes" id="UP001336020">
    <property type="component" value="Unassembled WGS sequence"/>
</dbReference>
<comment type="subcellular location">
    <subcellularLocation>
        <location evidence="1">Cytoplasm</location>
    </subcellularLocation>
</comment>
<accession>A0ABU7LAB2</accession>
<dbReference type="Pfam" id="PF14011">
    <property type="entry name" value="ESX-1_EspG"/>
    <property type="match status" value="1"/>
</dbReference>
<evidence type="ECO:0000256" key="1">
    <source>
        <dbReference type="ARBA" id="ARBA00004496"/>
    </source>
</evidence>
<gene>
    <name evidence="5" type="ORF">Q7514_13285</name>
</gene>
<keyword evidence="6" id="KW-1185">Reference proteome</keyword>
<evidence type="ECO:0000313" key="5">
    <source>
        <dbReference type="EMBL" id="MEE2058496.1"/>
    </source>
</evidence>
<evidence type="ECO:0000256" key="3">
    <source>
        <dbReference type="ARBA" id="ARBA00022490"/>
    </source>
</evidence>
<reference evidence="5 6" key="1">
    <citation type="submission" date="2023-07" db="EMBL/GenBank/DDBJ databases">
        <authorList>
            <person name="Girao M."/>
            <person name="Carvalho M.F."/>
        </authorList>
    </citation>
    <scope>NUCLEOTIDE SEQUENCE [LARGE SCALE GENOMIC DNA]</scope>
    <source>
        <strain evidence="5 6">YIM65754</strain>
    </source>
</reference>
<evidence type="ECO:0000256" key="4">
    <source>
        <dbReference type="ARBA" id="ARBA00023186"/>
    </source>
</evidence>
<comment type="caution">
    <text evidence="5">The sequence shown here is derived from an EMBL/GenBank/DDBJ whole genome shotgun (WGS) entry which is preliminary data.</text>
</comment>
<dbReference type="InterPro" id="IPR025734">
    <property type="entry name" value="EspG"/>
</dbReference>
<protein>
    <submittedName>
        <fullName evidence="5">ESX secretion-associated protein EspG</fullName>
    </submittedName>
</protein>
<comment type="similarity">
    <text evidence="2">Belongs to the EspG family.</text>
</comment>
<name>A0ABU7LAB2_9NOCA</name>
<proteinExistence type="inferred from homology"/>
<evidence type="ECO:0000313" key="6">
    <source>
        <dbReference type="Proteomes" id="UP001336020"/>
    </source>
</evidence>
<evidence type="ECO:0000256" key="2">
    <source>
        <dbReference type="ARBA" id="ARBA00006411"/>
    </source>
</evidence>
<sequence>MTWSVTPDRFLSLWTTAGSDEFPFPLRYRSTSMWEDEHDADLHAAHEWRRKLADPRLEHAIRILHSGEVAVEVYSTVGNADVRVRGGVEGAFAVVARQHDSGDIQITPVRSDALPRTVVAQIPDAPCGREKARAASMRELTEPGGTTSVREQIGENEPRALRRLLLRDRSGAGSIRLLAPNAHGRFTTESDIGWFDVVDDGRYMFAPARDIRVVPATNEVVHQELLRRIDAVHRRGRDNLTFRR</sequence>
<keyword evidence="3" id="KW-0963">Cytoplasm</keyword>
<organism evidence="5 6">
    <name type="scientific">Rhodococcus artemisiae</name>
    <dbReference type="NCBI Taxonomy" id="714159"/>
    <lineage>
        <taxon>Bacteria</taxon>
        <taxon>Bacillati</taxon>
        <taxon>Actinomycetota</taxon>
        <taxon>Actinomycetes</taxon>
        <taxon>Mycobacteriales</taxon>
        <taxon>Nocardiaceae</taxon>
        <taxon>Rhodococcus</taxon>
    </lineage>
</organism>
<dbReference type="EMBL" id="JAUTXY010000005">
    <property type="protein sequence ID" value="MEE2058496.1"/>
    <property type="molecule type" value="Genomic_DNA"/>
</dbReference>